<protein>
    <submittedName>
        <fullName evidence="2">Uncharacterized protein</fullName>
    </submittedName>
</protein>
<reference evidence="2" key="1">
    <citation type="journal article" date="2023" name="Science">
        <title>Genome structures resolve the early diversification of teleost fishes.</title>
        <authorList>
            <person name="Parey E."/>
            <person name="Louis A."/>
            <person name="Montfort J."/>
            <person name="Bouchez O."/>
            <person name="Roques C."/>
            <person name="Iampietro C."/>
            <person name="Lluch J."/>
            <person name="Castinel A."/>
            <person name="Donnadieu C."/>
            <person name="Desvignes T."/>
            <person name="Floi Bucao C."/>
            <person name="Jouanno E."/>
            <person name="Wen M."/>
            <person name="Mejri S."/>
            <person name="Dirks R."/>
            <person name="Jansen H."/>
            <person name="Henkel C."/>
            <person name="Chen W.J."/>
            <person name="Zahm M."/>
            <person name="Cabau C."/>
            <person name="Klopp C."/>
            <person name="Thompson A.W."/>
            <person name="Robinson-Rechavi M."/>
            <person name="Braasch I."/>
            <person name="Lecointre G."/>
            <person name="Bobe J."/>
            <person name="Postlethwait J.H."/>
            <person name="Berthelot C."/>
            <person name="Roest Crollius H."/>
            <person name="Guiguen Y."/>
        </authorList>
    </citation>
    <scope>NUCLEOTIDE SEQUENCE</scope>
    <source>
        <strain evidence="2">WJC10195</strain>
    </source>
</reference>
<name>A0A9Q1JAQ0_SYNKA</name>
<dbReference type="Proteomes" id="UP001152622">
    <property type="component" value="Chromosome 2"/>
</dbReference>
<dbReference type="EMBL" id="JAINUF010000002">
    <property type="protein sequence ID" value="KAJ8375482.1"/>
    <property type="molecule type" value="Genomic_DNA"/>
</dbReference>
<dbReference type="InterPro" id="IPR012337">
    <property type="entry name" value="RNaseH-like_sf"/>
</dbReference>
<dbReference type="SUPFAM" id="SSF53098">
    <property type="entry name" value="Ribonuclease H-like"/>
    <property type="match status" value="1"/>
</dbReference>
<evidence type="ECO:0000256" key="1">
    <source>
        <dbReference type="SAM" id="MobiDB-lite"/>
    </source>
</evidence>
<evidence type="ECO:0000313" key="2">
    <source>
        <dbReference type="EMBL" id="KAJ8375482.1"/>
    </source>
</evidence>
<feature type="region of interest" description="Disordered" evidence="1">
    <location>
        <begin position="127"/>
        <end position="150"/>
    </location>
</feature>
<comment type="caution">
    <text evidence="2">The sequence shown here is derived from an EMBL/GenBank/DDBJ whole genome shotgun (WGS) entry which is preliminary data.</text>
</comment>
<dbReference type="OrthoDB" id="10057873at2759"/>
<sequence>MAHTLQLAVHDGVLSQRSINDIVATGRRIVEELTKEISSSSASAADVIPSVMALKCFLGKDVASDHGVKTTKATLLQAVTLRFADIEKEPLYSLATIIDPRYKDRFYSDELKAQTWGLLSDLLAVQTDPDQGPGANDTGEPAEKVPRPGSLSSMFSEIIEEETPQHAHGDSAAPSQMNLYLSRATHLSECTATGVLENQQGLLSCPRHCRKGLPLCTLHKCGE</sequence>
<organism evidence="2 3">
    <name type="scientific">Synaphobranchus kaupii</name>
    <name type="common">Kaup's arrowtooth eel</name>
    <dbReference type="NCBI Taxonomy" id="118154"/>
    <lineage>
        <taxon>Eukaryota</taxon>
        <taxon>Metazoa</taxon>
        <taxon>Chordata</taxon>
        <taxon>Craniata</taxon>
        <taxon>Vertebrata</taxon>
        <taxon>Euteleostomi</taxon>
        <taxon>Actinopterygii</taxon>
        <taxon>Neopterygii</taxon>
        <taxon>Teleostei</taxon>
        <taxon>Anguilliformes</taxon>
        <taxon>Synaphobranchidae</taxon>
        <taxon>Synaphobranchus</taxon>
    </lineage>
</organism>
<proteinExistence type="predicted"/>
<gene>
    <name evidence="2" type="ORF">SKAU_G00060620</name>
</gene>
<keyword evidence="3" id="KW-1185">Reference proteome</keyword>
<evidence type="ECO:0000313" key="3">
    <source>
        <dbReference type="Proteomes" id="UP001152622"/>
    </source>
</evidence>
<accession>A0A9Q1JAQ0</accession>
<dbReference type="AlphaFoldDB" id="A0A9Q1JAQ0"/>